<dbReference type="EMBL" id="LWAE01000001">
    <property type="protein sequence ID" value="KZL94514.1"/>
    <property type="molecule type" value="Genomic_DNA"/>
</dbReference>
<keyword evidence="2" id="KW-1185">Reference proteome</keyword>
<proteinExistence type="predicted"/>
<organism evidence="1 2">
    <name type="scientific">Clostridium magnum DSM 2767</name>
    <dbReference type="NCBI Taxonomy" id="1121326"/>
    <lineage>
        <taxon>Bacteria</taxon>
        <taxon>Bacillati</taxon>
        <taxon>Bacillota</taxon>
        <taxon>Clostridia</taxon>
        <taxon>Eubacteriales</taxon>
        <taxon>Clostridiaceae</taxon>
        <taxon>Clostridium</taxon>
    </lineage>
</organism>
<evidence type="ECO:0000313" key="2">
    <source>
        <dbReference type="Proteomes" id="UP000076603"/>
    </source>
</evidence>
<name>A0A162V3Q2_9CLOT</name>
<sequence>MLTTQIYQSPDFKIYKAGDGYIVHNTHKSFKEGHTHVKKYDTCMVMIKLIKRKQLPKSRSKRFIESLIRISDDKKYTNMITNCI</sequence>
<gene>
    <name evidence="1" type="ORF">CLMAG_15670</name>
</gene>
<dbReference type="STRING" id="1121326.CLMAG_15670"/>
<dbReference type="AlphaFoldDB" id="A0A162V3Q2"/>
<dbReference type="Proteomes" id="UP000076603">
    <property type="component" value="Unassembled WGS sequence"/>
</dbReference>
<accession>A0A162V3Q2</accession>
<protein>
    <submittedName>
        <fullName evidence="1">Uncharacterized protein</fullName>
    </submittedName>
</protein>
<reference evidence="1 2" key="1">
    <citation type="submission" date="2016-04" db="EMBL/GenBank/DDBJ databases">
        <title>Genome sequence of Clostridium magnum DSM 2767.</title>
        <authorList>
            <person name="Poehlein A."/>
            <person name="Uhlig R."/>
            <person name="Fischer R."/>
            <person name="Bahl H."/>
            <person name="Daniel R."/>
        </authorList>
    </citation>
    <scope>NUCLEOTIDE SEQUENCE [LARGE SCALE GENOMIC DNA]</scope>
    <source>
        <strain evidence="1 2">DSM 2767</strain>
    </source>
</reference>
<dbReference type="PATRIC" id="fig|1121326.3.peg.1541"/>
<evidence type="ECO:0000313" key="1">
    <source>
        <dbReference type="EMBL" id="KZL94514.1"/>
    </source>
</evidence>
<comment type="caution">
    <text evidence="1">The sequence shown here is derived from an EMBL/GenBank/DDBJ whole genome shotgun (WGS) entry which is preliminary data.</text>
</comment>